<comment type="caution">
    <text evidence="1">The sequence shown here is derived from an EMBL/GenBank/DDBJ whole genome shotgun (WGS) entry which is preliminary data.</text>
</comment>
<reference evidence="1" key="1">
    <citation type="submission" date="2021-02" db="EMBL/GenBank/DDBJ databases">
        <authorList>
            <person name="Dougan E. K."/>
            <person name="Rhodes N."/>
            <person name="Thang M."/>
            <person name="Chan C."/>
        </authorList>
    </citation>
    <scope>NUCLEOTIDE SEQUENCE</scope>
</reference>
<protein>
    <submittedName>
        <fullName evidence="1">Atl2 protein</fullName>
    </submittedName>
</protein>
<dbReference type="EMBL" id="CAJNJA010006076">
    <property type="protein sequence ID" value="CAE7204834.1"/>
    <property type="molecule type" value="Genomic_DNA"/>
</dbReference>
<keyword evidence="2" id="KW-1185">Reference proteome</keyword>
<dbReference type="AlphaFoldDB" id="A0A812JEI7"/>
<sequence>MEAACYTKPRLNQTPPYRLYFTDFARAALRAQQLSAQPDGKDQPFQTLEFLVRDWPHFQENCSLSDARSMMKSHLDQYFDPKKSEDTKSVKALGSLFQDIDVWCLPHPSLKIERDSWNGDLVVIEKEFWRFIDGYMDRIFSPEQLQAKENLGNFITVDSFGTVLREFIAAFSDAAPQAKTFSEAMEAHRREKQGSFGF</sequence>
<accession>A0A812JEI7</accession>
<proteinExistence type="predicted"/>
<evidence type="ECO:0000313" key="1">
    <source>
        <dbReference type="EMBL" id="CAE7204834.1"/>
    </source>
</evidence>
<dbReference type="Proteomes" id="UP000601435">
    <property type="component" value="Unassembled WGS sequence"/>
</dbReference>
<name>A0A812JEI7_9DINO</name>
<dbReference type="Gene3D" id="3.40.50.300">
    <property type="entry name" value="P-loop containing nucleotide triphosphate hydrolases"/>
    <property type="match status" value="1"/>
</dbReference>
<gene>
    <name evidence="1" type="primary">atl2</name>
    <name evidence="1" type="ORF">SNEC2469_LOCUS1716</name>
</gene>
<organism evidence="1 2">
    <name type="scientific">Symbiodinium necroappetens</name>
    <dbReference type="NCBI Taxonomy" id="1628268"/>
    <lineage>
        <taxon>Eukaryota</taxon>
        <taxon>Sar</taxon>
        <taxon>Alveolata</taxon>
        <taxon>Dinophyceae</taxon>
        <taxon>Suessiales</taxon>
        <taxon>Symbiodiniaceae</taxon>
        <taxon>Symbiodinium</taxon>
    </lineage>
</organism>
<evidence type="ECO:0000313" key="2">
    <source>
        <dbReference type="Proteomes" id="UP000601435"/>
    </source>
</evidence>
<dbReference type="OrthoDB" id="7788754at2759"/>
<dbReference type="InterPro" id="IPR027417">
    <property type="entry name" value="P-loop_NTPase"/>
</dbReference>